<dbReference type="GO" id="GO:0005737">
    <property type="term" value="C:cytoplasm"/>
    <property type="evidence" value="ECO:0007669"/>
    <property type="project" value="TreeGrafter"/>
</dbReference>
<dbReference type="AlphaFoldDB" id="A0A9P0VVK8"/>
<gene>
    <name evidence="1" type="ORF">CLIB1423_01S01640</name>
</gene>
<dbReference type="PANTHER" id="PTHR28110">
    <property type="entry name" value="TRANSMEMBRANE PROTEIN"/>
    <property type="match status" value="1"/>
</dbReference>
<proteinExistence type="predicted"/>
<comment type="caution">
    <text evidence="1">The sequence shown here is derived from an EMBL/GenBank/DDBJ whole genome shotgun (WGS) entry which is preliminary data.</text>
</comment>
<dbReference type="EMBL" id="CAKXYY010000001">
    <property type="protein sequence ID" value="CAH2350066.1"/>
    <property type="molecule type" value="Genomic_DNA"/>
</dbReference>
<keyword evidence="2" id="KW-1185">Reference proteome</keyword>
<accession>A0A9P0VVK8</accession>
<name>A0A9P0VVK8_9ASCO</name>
<dbReference type="InterPro" id="IPR055323">
    <property type="entry name" value="C57A10.07/YOR238W"/>
</dbReference>
<evidence type="ECO:0008006" key="3">
    <source>
        <dbReference type="Google" id="ProtNLM"/>
    </source>
</evidence>
<sequence length="248" mass="28484">MDHLIILPCHSIWHGGQSLGQNKEEWSLAPFQHEGEDHLCFIDHIDSSLKLLETDPRATLIISGGQTKPEIEISESQSYLNLAKAISPDSTSSLAGRIALEEYARDSMENVIFSISRFFELHKRYPKHITVVGFEFKRSRFLHHHFKALKFPSENVHYIGNSPTPPESVAEAYFEDLKKSENRFAVKLFESDWFGVQEGLKSKKISRNPFNRTHSFGKSNPQLKEFYEELGSETASNESIQNKLVKWF</sequence>
<evidence type="ECO:0000313" key="1">
    <source>
        <dbReference type="EMBL" id="CAH2350066.1"/>
    </source>
</evidence>
<reference evidence="1" key="1">
    <citation type="submission" date="2022-03" db="EMBL/GenBank/DDBJ databases">
        <authorList>
            <person name="Legras J.-L."/>
            <person name="Devillers H."/>
            <person name="Grondin C."/>
        </authorList>
    </citation>
    <scope>NUCLEOTIDE SEQUENCE</scope>
    <source>
        <strain evidence="1">CLIB 1423</strain>
    </source>
</reference>
<dbReference type="Proteomes" id="UP000837801">
    <property type="component" value="Unassembled WGS sequence"/>
</dbReference>
<dbReference type="PANTHER" id="PTHR28110:SF1">
    <property type="entry name" value="TRANSMEMBRANE PROTEIN"/>
    <property type="match status" value="1"/>
</dbReference>
<dbReference type="OrthoDB" id="4347at2759"/>
<organism evidence="1 2">
    <name type="scientific">[Candida] railenensis</name>
    <dbReference type="NCBI Taxonomy" id="45579"/>
    <lineage>
        <taxon>Eukaryota</taxon>
        <taxon>Fungi</taxon>
        <taxon>Dikarya</taxon>
        <taxon>Ascomycota</taxon>
        <taxon>Saccharomycotina</taxon>
        <taxon>Pichiomycetes</taxon>
        <taxon>Debaryomycetaceae</taxon>
        <taxon>Kurtzmaniella</taxon>
    </lineage>
</organism>
<evidence type="ECO:0000313" key="2">
    <source>
        <dbReference type="Proteomes" id="UP000837801"/>
    </source>
</evidence>
<protein>
    <recommendedName>
        <fullName evidence="3">DUF218 domain-containing protein</fullName>
    </recommendedName>
</protein>